<gene>
    <name evidence="10" type="ORF">H9626_05935</name>
</gene>
<dbReference type="Proteomes" id="UP000616346">
    <property type="component" value="Unassembled WGS sequence"/>
</dbReference>
<dbReference type="SUPFAM" id="SSF48452">
    <property type="entry name" value="TPR-like"/>
    <property type="match status" value="1"/>
</dbReference>
<evidence type="ECO:0000256" key="5">
    <source>
        <dbReference type="ARBA" id="ARBA00023237"/>
    </source>
</evidence>
<dbReference type="Pfam" id="PF14322">
    <property type="entry name" value="SusD-like_3"/>
    <property type="match status" value="1"/>
</dbReference>
<feature type="chain" id="PRO_5047013446" evidence="7">
    <location>
        <begin position="18"/>
        <end position="599"/>
    </location>
</feature>
<dbReference type="Gene3D" id="1.25.40.390">
    <property type="match status" value="1"/>
</dbReference>
<comment type="subcellular location">
    <subcellularLocation>
        <location evidence="1">Cell outer membrane</location>
    </subcellularLocation>
</comment>
<dbReference type="Pfam" id="PF07980">
    <property type="entry name" value="SusD_RagB"/>
    <property type="match status" value="1"/>
</dbReference>
<evidence type="ECO:0000313" key="10">
    <source>
        <dbReference type="EMBL" id="MBD8001760.1"/>
    </source>
</evidence>
<evidence type="ECO:0000313" key="11">
    <source>
        <dbReference type="Proteomes" id="UP000616346"/>
    </source>
</evidence>
<name>A0ABR8VAL0_9BACT</name>
<feature type="signal peptide" evidence="7">
    <location>
        <begin position="1"/>
        <end position="17"/>
    </location>
</feature>
<evidence type="ECO:0000256" key="2">
    <source>
        <dbReference type="ARBA" id="ARBA00006275"/>
    </source>
</evidence>
<dbReference type="InterPro" id="IPR012944">
    <property type="entry name" value="SusD_RagB_dom"/>
</dbReference>
<keyword evidence="4" id="KW-0472">Membrane</keyword>
<organism evidence="10 11">
    <name type="scientific">Phocaeicola faecium</name>
    <dbReference type="NCBI Taxonomy" id="2762213"/>
    <lineage>
        <taxon>Bacteria</taxon>
        <taxon>Pseudomonadati</taxon>
        <taxon>Bacteroidota</taxon>
        <taxon>Bacteroidia</taxon>
        <taxon>Bacteroidales</taxon>
        <taxon>Bacteroidaceae</taxon>
        <taxon>Phocaeicola</taxon>
    </lineage>
</organism>
<accession>A0ABR8VAL0</accession>
<protein>
    <submittedName>
        <fullName evidence="10">RagB/SusD family nutrient uptake outer membrane protein</fullName>
    </submittedName>
</protein>
<dbReference type="InterPro" id="IPR033985">
    <property type="entry name" value="SusD-like_N"/>
</dbReference>
<evidence type="ECO:0000259" key="8">
    <source>
        <dbReference type="Pfam" id="PF07980"/>
    </source>
</evidence>
<feature type="domain" description="SusD-like N-terminal" evidence="9">
    <location>
        <begin position="22"/>
        <end position="218"/>
    </location>
</feature>
<evidence type="ECO:0000259" key="9">
    <source>
        <dbReference type="Pfam" id="PF14322"/>
    </source>
</evidence>
<dbReference type="PROSITE" id="PS51257">
    <property type="entry name" value="PROKAR_LIPOPROTEIN"/>
    <property type="match status" value="1"/>
</dbReference>
<dbReference type="InterPro" id="IPR011990">
    <property type="entry name" value="TPR-like_helical_dom_sf"/>
</dbReference>
<reference evidence="10 11" key="1">
    <citation type="submission" date="2020-08" db="EMBL/GenBank/DDBJ databases">
        <title>A Genomic Blueprint of the Chicken Gut Microbiome.</title>
        <authorList>
            <person name="Gilroy R."/>
            <person name="Ravi A."/>
            <person name="Getino M."/>
            <person name="Pursley I."/>
            <person name="Horton D.L."/>
            <person name="Alikhan N.-F."/>
            <person name="Baker D."/>
            <person name="Gharbi K."/>
            <person name="Hall N."/>
            <person name="Watson M."/>
            <person name="Adriaenssens E.M."/>
            <person name="Foster-Nyarko E."/>
            <person name="Jarju S."/>
            <person name="Secka A."/>
            <person name="Antonio M."/>
            <person name="Oren A."/>
            <person name="Chaudhuri R."/>
            <person name="La Ragione R.M."/>
            <person name="Hildebrand F."/>
            <person name="Pallen M.J."/>
        </authorList>
    </citation>
    <scope>NUCLEOTIDE SEQUENCE [LARGE SCALE GENOMIC DNA]</scope>
    <source>
        <strain evidence="10 11">Sa1YUN3</strain>
    </source>
</reference>
<feature type="region of interest" description="Disordered" evidence="6">
    <location>
        <begin position="580"/>
        <end position="599"/>
    </location>
</feature>
<dbReference type="EMBL" id="JACSPQ010000002">
    <property type="protein sequence ID" value="MBD8001760.1"/>
    <property type="molecule type" value="Genomic_DNA"/>
</dbReference>
<keyword evidence="3 7" id="KW-0732">Signal</keyword>
<dbReference type="RefSeq" id="WP_191709906.1">
    <property type="nucleotide sequence ID" value="NZ_JACSPQ010000002.1"/>
</dbReference>
<evidence type="ECO:0000256" key="7">
    <source>
        <dbReference type="SAM" id="SignalP"/>
    </source>
</evidence>
<evidence type="ECO:0000256" key="3">
    <source>
        <dbReference type="ARBA" id="ARBA00022729"/>
    </source>
</evidence>
<comment type="caution">
    <text evidence="10">The sequence shown here is derived from an EMBL/GenBank/DDBJ whole genome shotgun (WGS) entry which is preliminary data.</text>
</comment>
<evidence type="ECO:0000256" key="4">
    <source>
        <dbReference type="ARBA" id="ARBA00023136"/>
    </source>
</evidence>
<sequence length="599" mass="66783">MKKYLYLLIGASLALGACDDALDTTNYTQKNTGTFPTNLTDAQQMLTGIYANLNQAISTPQTSFYYLSMLASDDNLGGGGSNDGLMQAMDLLTNYGYDMTESFWQVRYEGVGRANAFIESLDNCQDISEADHDKLLGEALFLRAFFYYELASQYGSIPLMTTLEAEDKPQATAAETWGQILQDLKNACDLLPDQRTDAAQAGHVDKYAAEAMLGRAWLFYTGMYCNGEELADLTSTTYNPLTEVTLPDGSTLTKQQVIDYIDDCVNNSGYSLVTSDFRNLWAYTNRCTVEDFPYTQGQGLSWVENDNAINPEALFMIKFNKQGTYVGSGDGYPGMSNQYALHFGVRGGQNYANTFPFGQGWGAGPVAPNLVADWEAAEPNDPRRAASIYDVDDLPNYERGAGGWNDYMQETGYFNMKSAPISCRNTDSESFPGMDYLPSFEFLMYGASNWQYSVTLDFGNIHDLVLVRFADVLLMQSELEEDATGMNRVRARVGLPPVSYSLEALQNERRWELAFEGVRWNDIRRWHIAAAALEKQQNVDILINDAIPTQNVPQNGGYAQRYNETAGFLKIPESQVSLSEHLEQNPGWGSNADYTGWRQ</sequence>
<evidence type="ECO:0000256" key="6">
    <source>
        <dbReference type="SAM" id="MobiDB-lite"/>
    </source>
</evidence>
<evidence type="ECO:0000256" key="1">
    <source>
        <dbReference type="ARBA" id="ARBA00004442"/>
    </source>
</evidence>
<keyword evidence="5" id="KW-0998">Cell outer membrane</keyword>
<keyword evidence="11" id="KW-1185">Reference proteome</keyword>
<proteinExistence type="inferred from homology"/>
<comment type="similarity">
    <text evidence="2">Belongs to the SusD family.</text>
</comment>
<feature type="domain" description="RagB/SusD" evidence="8">
    <location>
        <begin position="318"/>
        <end position="588"/>
    </location>
</feature>